<dbReference type="RefSeq" id="WP_310260932.1">
    <property type="nucleotide sequence ID" value="NZ_JAVDWA010000006.1"/>
</dbReference>
<keyword evidence="1 4" id="KW-0456">Lyase</keyword>
<dbReference type="PROSITE" id="PS00163">
    <property type="entry name" value="FUMARATE_LYASES"/>
    <property type="match status" value="1"/>
</dbReference>
<dbReference type="InterPro" id="IPR022761">
    <property type="entry name" value="Fumarate_lyase_N"/>
</dbReference>
<reference evidence="4 5" key="1">
    <citation type="submission" date="2023-07" db="EMBL/GenBank/DDBJ databases">
        <title>Sorghum-associated microbial communities from plants grown in Nebraska, USA.</title>
        <authorList>
            <person name="Schachtman D."/>
        </authorList>
    </citation>
    <scope>NUCLEOTIDE SEQUENCE [LARGE SCALE GENOMIC DNA]</scope>
    <source>
        <strain evidence="4 5">BE211</strain>
    </source>
</reference>
<dbReference type="PANTHER" id="PTHR42696:SF2">
    <property type="entry name" value="ASPARTATE AMMONIA-LYASE"/>
    <property type="match status" value="1"/>
</dbReference>
<evidence type="ECO:0000259" key="2">
    <source>
        <dbReference type="Pfam" id="PF00206"/>
    </source>
</evidence>
<keyword evidence="5" id="KW-1185">Reference proteome</keyword>
<sequence>MDKFRTAKDTLGEVQVPVDVYYGAQTQRAVENFPISGLRLPPAFVKAQAIIKASAASSNKQCGALDAKKAENIIQAAEEIIEGKWLDQFVVDAYQAGAGTSQNMNMNEVIASRASELMGGEKGDFSIVHPNDDVNMSQSTNDTIPTAIQLSIADQLHNVLYPAIDQLIAQLDEKEGEFHSVVKAGRTHLQDAVPIRLGSEFKGYKGAVQSVKKSLKHAEKSLYELGLGGNAVGTGINAHENYAKLAIQELAKRTDLPYVQSENTYSFMQNTNAAIRISGHLKELAVHLIKISSDLRLLSSGPRTGLAEISLPAVQPGSSIMPGKINPVILENLYMICSQVIGNDTCVTTAAIGSQLEINPMMPVIGYNVLQSITIISNGMKVFTEKCLKEIKANEENITKWLDQSLSLVTALNPHIGYEKAAAIAKESFETGKMLKEILVEKGIFTSEEAEKILDPKNML</sequence>
<dbReference type="NCBIfam" id="NF008909">
    <property type="entry name" value="PRK12273.1"/>
    <property type="match status" value="1"/>
</dbReference>
<dbReference type="InterPro" id="IPR000362">
    <property type="entry name" value="Fumarate_lyase_fam"/>
</dbReference>
<dbReference type="InterPro" id="IPR051546">
    <property type="entry name" value="Aspartate_Ammonia-Lyase"/>
</dbReference>
<dbReference type="Pfam" id="PF00206">
    <property type="entry name" value="Lyase_1"/>
    <property type="match status" value="1"/>
</dbReference>
<dbReference type="PRINTS" id="PR00145">
    <property type="entry name" value="ARGSUCLYASE"/>
</dbReference>
<feature type="domain" description="Fumarate lyase N-terminal" evidence="2">
    <location>
        <begin position="12"/>
        <end position="342"/>
    </location>
</feature>
<dbReference type="CDD" id="cd01596">
    <property type="entry name" value="Aspartase_like"/>
    <property type="match status" value="1"/>
</dbReference>
<dbReference type="EMBL" id="JAVDWA010000006">
    <property type="protein sequence ID" value="MDR7074274.1"/>
    <property type="molecule type" value="Genomic_DNA"/>
</dbReference>
<dbReference type="InterPro" id="IPR008948">
    <property type="entry name" value="L-Aspartase-like"/>
</dbReference>
<comment type="caution">
    <text evidence="4">The sequence shown here is derived from an EMBL/GenBank/DDBJ whole genome shotgun (WGS) entry which is preliminary data.</text>
</comment>
<evidence type="ECO:0000256" key="1">
    <source>
        <dbReference type="ARBA" id="ARBA00023239"/>
    </source>
</evidence>
<dbReference type="SUPFAM" id="SSF48557">
    <property type="entry name" value="L-aspartase-like"/>
    <property type="match status" value="1"/>
</dbReference>
<name>A0ABU1U464_9BACL</name>
<dbReference type="Gene3D" id="1.20.200.10">
    <property type="entry name" value="Fumarase/aspartase (Central domain)"/>
    <property type="match status" value="1"/>
</dbReference>
<dbReference type="InterPro" id="IPR024083">
    <property type="entry name" value="Fumarase/histidase_N"/>
</dbReference>
<gene>
    <name evidence="4" type="ORF">J2X07_003269</name>
</gene>
<dbReference type="GO" id="GO:0004333">
    <property type="term" value="F:fumarate hydratase activity"/>
    <property type="evidence" value="ECO:0007669"/>
    <property type="project" value="UniProtKB-EC"/>
</dbReference>
<evidence type="ECO:0000313" key="5">
    <source>
        <dbReference type="Proteomes" id="UP001258181"/>
    </source>
</evidence>
<dbReference type="PRINTS" id="PR00149">
    <property type="entry name" value="FUMRATELYASE"/>
</dbReference>
<dbReference type="Pfam" id="PF10415">
    <property type="entry name" value="FumaraseC_C"/>
    <property type="match status" value="1"/>
</dbReference>
<dbReference type="InterPro" id="IPR020557">
    <property type="entry name" value="Fumarate_lyase_CS"/>
</dbReference>
<dbReference type="Gene3D" id="1.10.275.10">
    <property type="entry name" value="Fumarase/aspartase (N-terminal domain)"/>
    <property type="match status" value="1"/>
</dbReference>
<organism evidence="4 5">
    <name type="scientific">Fictibacillus barbaricus</name>
    <dbReference type="NCBI Taxonomy" id="182136"/>
    <lineage>
        <taxon>Bacteria</taxon>
        <taxon>Bacillati</taxon>
        <taxon>Bacillota</taxon>
        <taxon>Bacilli</taxon>
        <taxon>Bacillales</taxon>
        <taxon>Fictibacillaceae</taxon>
        <taxon>Fictibacillus</taxon>
    </lineage>
</organism>
<feature type="domain" description="Fumarase C C-terminal" evidence="3">
    <location>
        <begin position="408"/>
        <end position="460"/>
    </location>
</feature>
<accession>A0ABU1U464</accession>
<protein>
    <submittedName>
        <fullName evidence="4">Fumarate hydratase class II</fullName>
        <ecNumber evidence="4">4.2.1.2</ecNumber>
    </submittedName>
</protein>
<dbReference type="Proteomes" id="UP001258181">
    <property type="component" value="Unassembled WGS sequence"/>
</dbReference>
<dbReference type="PANTHER" id="PTHR42696">
    <property type="entry name" value="ASPARTATE AMMONIA-LYASE"/>
    <property type="match status" value="1"/>
</dbReference>
<dbReference type="EC" id="4.2.1.2" evidence="4"/>
<dbReference type="InterPro" id="IPR018951">
    <property type="entry name" value="Fumarase_C_C"/>
</dbReference>
<proteinExistence type="predicted"/>
<evidence type="ECO:0000259" key="3">
    <source>
        <dbReference type="Pfam" id="PF10415"/>
    </source>
</evidence>
<evidence type="ECO:0000313" key="4">
    <source>
        <dbReference type="EMBL" id="MDR7074274.1"/>
    </source>
</evidence>
<dbReference type="Gene3D" id="1.10.40.30">
    <property type="entry name" value="Fumarase/aspartase (C-terminal domain)"/>
    <property type="match status" value="1"/>
</dbReference>